<dbReference type="RefSeq" id="WP_163298799.1">
    <property type="nucleotide sequence ID" value="NZ_JAAGRR010000074.1"/>
</dbReference>
<dbReference type="AlphaFoldDB" id="A0A6N9TRC7"/>
<dbReference type="SUPFAM" id="SSF55073">
    <property type="entry name" value="Nucleotide cyclase"/>
    <property type="match status" value="1"/>
</dbReference>
<organism evidence="4 5">
    <name type="scientific">Dissulfurirhabdus thermomarina</name>
    <dbReference type="NCBI Taxonomy" id="1765737"/>
    <lineage>
        <taxon>Bacteria</taxon>
        <taxon>Deltaproteobacteria</taxon>
        <taxon>Dissulfurirhabdaceae</taxon>
        <taxon>Dissulfurirhabdus</taxon>
    </lineage>
</organism>
<dbReference type="GO" id="GO:0016020">
    <property type="term" value="C:membrane"/>
    <property type="evidence" value="ECO:0007669"/>
    <property type="project" value="InterPro"/>
</dbReference>
<dbReference type="Proteomes" id="UP000469346">
    <property type="component" value="Unassembled WGS sequence"/>
</dbReference>
<evidence type="ECO:0000259" key="2">
    <source>
        <dbReference type="PROSITE" id="PS50125"/>
    </source>
</evidence>
<feature type="domain" description="HAMP" evidence="3">
    <location>
        <begin position="217"/>
        <end position="269"/>
    </location>
</feature>
<sequence>MAQNGTVETRGGRPRVPFLDRLRPGYVPIAIKMALAISLLIVLGMTGLGLVILNNQTRLLQNQISAYGMTIVNQMAEAAKEPILAGDTLTLEMLATNLAKDPAVLGTAVFSVDGKLLAKNGLSPFDPGAPYAGRQKDFLGPEVRIFEWRQAGRAHGDPHNVSFVAPVRFRDVIAGYVTLTFSRGTMNKVLQDSVRVVLAATVFMILVGIGLAFFMGRRLSRPIRHLMDASRAIGEGDYRYRIRERRNDELGYLIASFNQMAEGLLHKTQVEAAFSRYLSPEVAREVLDNLDHVELGGKHVTASVLFADIVGYTSLSEKMKPDEVVRFLNAYFSLIARAGSCFQGTVDKYMGDCAMLVFGAPQSDPEHCFHAVGCAVLIQRLVAELNRRRTERGEVPVEFRMGINTGEMLAGNMGSRERMQYTVVGDAVNLASRLCSTADPGQVVIPEHVHADPAVRERVIARPHAAIRVRGRTDPVTTYVVQGVVPEVERRMQADIERILAEAAA</sequence>
<dbReference type="Pfam" id="PF00672">
    <property type="entry name" value="HAMP"/>
    <property type="match status" value="1"/>
</dbReference>
<feature type="domain" description="Guanylate cyclase" evidence="2">
    <location>
        <begin position="303"/>
        <end position="435"/>
    </location>
</feature>
<feature type="transmembrane region" description="Helical" evidence="1">
    <location>
        <begin position="29"/>
        <end position="53"/>
    </location>
</feature>
<feature type="transmembrane region" description="Helical" evidence="1">
    <location>
        <begin position="196"/>
        <end position="216"/>
    </location>
</feature>
<evidence type="ECO:0000259" key="3">
    <source>
        <dbReference type="PROSITE" id="PS50885"/>
    </source>
</evidence>
<dbReference type="PANTHER" id="PTHR43081">
    <property type="entry name" value="ADENYLATE CYCLASE, TERMINAL-DIFFERENTIATION SPECIFIC-RELATED"/>
    <property type="match status" value="1"/>
</dbReference>
<dbReference type="PROSITE" id="PS50885">
    <property type="entry name" value="HAMP"/>
    <property type="match status" value="1"/>
</dbReference>
<keyword evidence="1" id="KW-0812">Transmembrane</keyword>
<dbReference type="PROSITE" id="PS50125">
    <property type="entry name" value="GUANYLATE_CYCLASE_2"/>
    <property type="match status" value="1"/>
</dbReference>
<comment type="caution">
    <text evidence="4">The sequence shown here is derived from an EMBL/GenBank/DDBJ whole genome shotgun (WGS) entry which is preliminary data.</text>
</comment>
<reference evidence="4 5" key="1">
    <citation type="submission" date="2020-02" db="EMBL/GenBank/DDBJ databases">
        <title>Comparative genomics of sulfur disproportionating microorganisms.</title>
        <authorList>
            <person name="Ward L.M."/>
            <person name="Bertran E."/>
            <person name="Johnston D.T."/>
        </authorList>
    </citation>
    <scope>NUCLEOTIDE SEQUENCE [LARGE SCALE GENOMIC DNA]</scope>
    <source>
        <strain evidence="4 5">DSM 100025</strain>
    </source>
</reference>
<dbReference type="SMART" id="SM00044">
    <property type="entry name" value="CYCc"/>
    <property type="match status" value="1"/>
</dbReference>
<dbReference type="InterPro" id="IPR003660">
    <property type="entry name" value="HAMP_dom"/>
</dbReference>
<dbReference type="GO" id="GO:0035556">
    <property type="term" value="P:intracellular signal transduction"/>
    <property type="evidence" value="ECO:0007669"/>
    <property type="project" value="InterPro"/>
</dbReference>
<keyword evidence="1" id="KW-1133">Transmembrane helix</keyword>
<accession>A0A6N9TRC7</accession>
<evidence type="ECO:0000313" key="4">
    <source>
        <dbReference type="EMBL" id="NDY42663.1"/>
    </source>
</evidence>
<dbReference type="GO" id="GO:0009190">
    <property type="term" value="P:cyclic nucleotide biosynthetic process"/>
    <property type="evidence" value="ECO:0007669"/>
    <property type="project" value="InterPro"/>
</dbReference>
<gene>
    <name evidence="4" type="ORF">G3N55_07390</name>
</gene>
<dbReference type="SUPFAM" id="SSF158472">
    <property type="entry name" value="HAMP domain-like"/>
    <property type="match status" value="1"/>
</dbReference>
<protein>
    <submittedName>
        <fullName evidence="4">HAMP domain-containing protein</fullName>
    </submittedName>
</protein>
<dbReference type="SMART" id="SM00304">
    <property type="entry name" value="HAMP"/>
    <property type="match status" value="1"/>
</dbReference>
<dbReference type="CDD" id="cd07302">
    <property type="entry name" value="CHD"/>
    <property type="match status" value="1"/>
</dbReference>
<dbReference type="CDD" id="cd06225">
    <property type="entry name" value="HAMP"/>
    <property type="match status" value="1"/>
</dbReference>
<dbReference type="GO" id="GO:0004016">
    <property type="term" value="F:adenylate cyclase activity"/>
    <property type="evidence" value="ECO:0007669"/>
    <property type="project" value="UniProtKB-ARBA"/>
</dbReference>
<dbReference type="Pfam" id="PF00211">
    <property type="entry name" value="Guanylate_cyc"/>
    <property type="match status" value="1"/>
</dbReference>
<dbReference type="EMBL" id="JAAGRR010000074">
    <property type="protein sequence ID" value="NDY42663.1"/>
    <property type="molecule type" value="Genomic_DNA"/>
</dbReference>
<dbReference type="PANTHER" id="PTHR43081:SF1">
    <property type="entry name" value="ADENYLATE CYCLASE, TERMINAL-DIFFERENTIATION SPECIFIC"/>
    <property type="match status" value="1"/>
</dbReference>
<evidence type="ECO:0000313" key="5">
    <source>
        <dbReference type="Proteomes" id="UP000469346"/>
    </source>
</evidence>
<dbReference type="Gene3D" id="3.30.70.1230">
    <property type="entry name" value="Nucleotide cyclase"/>
    <property type="match status" value="1"/>
</dbReference>
<dbReference type="InterPro" id="IPR001054">
    <property type="entry name" value="A/G_cyclase"/>
</dbReference>
<evidence type="ECO:0000256" key="1">
    <source>
        <dbReference type="SAM" id="Phobius"/>
    </source>
</evidence>
<dbReference type="Gene3D" id="6.10.340.10">
    <property type="match status" value="1"/>
</dbReference>
<proteinExistence type="predicted"/>
<name>A0A6N9TRC7_DISTH</name>
<dbReference type="InterPro" id="IPR029787">
    <property type="entry name" value="Nucleotide_cyclase"/>
</dbReference>
<keyword evidence="1" id="KW-0472">Membrane</keyword>
<keyword evidence="5" id="KW-1185">Reference proteome</keyword>
<dbReference type="InterPro" id="IPR050697">
    <property type="entry name" value="Adenylyl/Guanylyl_Cyclase_3/4"/>
</dbReference>